<proteinExistence type="predicted"/>
<reference evidence="1 2" key="1">
    <citation type="submission" date="2023-07" db="EMBL/GenBank/DDBJ databases">
        <title>Sorghum-associated microbial communities from plants grown in Nebraska, USA.</title>
        <authorList>
            <person name="Schachtman D."/>
        </authorList>
    </citation>
    <scope>NUCLEOTIDE SEQUENCE [LARGE SCALE GENOMIC DNA]</scope>
    <source>
        <strain evidence="1 2">CC482</strain>
    </source>
</reference>
<dbReference type="EMBL" id="JAUSSU010000006">
    <property type="protein sequence ID" value="MDQ0114060.1"/>
    <property type="molecule type" value="Genomic_DNA"/>
</dbReference>
<evidence type="ECO:0008006" key="3">
    <source>
        <dbReference type="Google" id="ProtNLM"/>
    </source>
</evidence>
<accession>A0ABT9U350</accession>
<sequence>MISATKETLVRQLKLIDFKEGFRFFNHSIERVLEEYQSINVDMDCYNITLLVNSLCIKDGEAIRKQIT</sequence>
<comment type="caution">
    <text evidence="1">The sequence shown here is derived from an EMBL/GenBank/DDBJ whole genome shotgun (WGS) entry which is preliminary data.</text>
</comment>
<evidence type="ECO:0000313" key="1">
    <source>
        <dbReference type="EMBL" id="MDQ0114060.1"/>
    </source>
</evidence>
<keyword evidence="2" id="KW-1185">Reference proteome</keyword>
<dbReference type="Proteomes" id="UP001229346">
    <property type="component" value="Unassembled WGS sequence"/>
</dbReference>
<organism evidence="1 2">
    <name type="scientific">Paenibacillus harenae</name>
    <dbReference type="NCBI Taxonomy" id="306543"/>
    <lineage>
        <taxon>Bacteria</taxon>
        <taxon>Bacillati</taxon>
        <taxon>Bacillota</taxon>
        <taxon>Bacilli</taxon>
        <taxon>Bacillales</taxon>
        <taxon>Paenibacillaceae</taxon>
        <taxon>Paenibacillus</taxon>
    </lineage>
</organism>
<name>A0ABT9U350_PAEHA</name>
<evidence type="ECO:0000313" key="2">
    <source>
        <dbReference type="Proteomes" id="UP001229346"/>
    </source>
</evidence>
<protein>
    <recommendedName>
        <fullName evidence="3">EAL domain-containing protein</fullName>
    </recommendedName>
</protein>
<gene>
    <name evidence="1" type="ORF">J2T15_003503</name>
</gene>